<sequence length="238" mass="27957">MHTFSNKRDRNHPKLKIMLQDKTLAFLRKLKKNNSTEWFKENQKDYKASRTDFENFVSEIINALESIDAEIEKQDLQAKKCIKRINRDIRFSNDKSPYKTNYFANFNPDGKKSEHASYYLHLEPGNSFVGGGVYMPQTPTLNKFRREIESNLKDWKSILNSTSFRKTFPNGIESPLELKTVPKGFDKESPALEYFRMKGFYTMRKLTDKEITSENTVTGIINNYREVKPIIEFLNRAL</sequence>
<dbReference type="Pfam" id="PF09365">
    <property type="entry name" value="DUF2461"/>
    <property type="match status" value="1"/>
</dbReference>
<dbReference type="PANTHER" id="PTHR36452:SF1">
    <property type="entry name" value="DUF2461 DOMAIN-CONTAINING PROTEIN"/>
    <property type="match status" value="1"/>
</dbReference>
<evidence type="ECO:0000313" key="2">
    <source>
        <dbReference type="Proteomes" id="UP001501758"/>
    </source>
</evidence>
<comment type="caution">
    <text evidence="1">The sequence shown here is derived from an EMBL/GenBank/DDBJ whole genome shotgun (WGS) entry which is preliminary data.</text>
</comment>
<dbReference type="Proteomes" id="UP001501758">
    <property type="component" value="Unassembled WGS sequence"/>
</dbReference>
<dbReference type="EMBL" id="BAAAGE010000003">
    <property type="protein sequence ID" value="GAA0725869.1"/>
    <property type="molecule type" value="Genomic_DNA"/>
</dbReference>
<accession>A0ABN1J1H4</accession>
<keyword evidence="2" id="KW-1185">Reference proteome</keyword>
<dbReference type="InterPro" id="IPR012808">
    <property type="entry name" value="CHP02453"/>
</dbReference>
<name>A0ABN1J1H4_9FLAO</name>
<dbReference type="PIRSF" id="PIRSF028451">
    <property type="entry name" value="UCP028451"/>
    <property type="match status" value="1"/>
</dbReference>
<protein>
    <submittedName>
        <fullName evidence="1">DUF2461 domain-containing protein</fullName>
    </submittedName>
</protein>
<evidence type="ECO:0000313" key="1">
    <source>
        <dbReference type="EMBL" id="GAA0725869.1"/>
    </source>
</evidence>
<dbReference type="NCBIfam" id="TIGR02453">
    <property type="entry name" value="TIGR02453 family protein"/>
    <property type="match status" value="1"/>
</dbReference>
<dbReference type="InterPro" id="IPR015996">
    <property type="entry name" value="UCP028451"/>
</dbReference>
<gene>
    <name evidence="1" type="ORF">GCM10009430_32170</name>
</gene>
<dbReference type="PANTHER" id="PTHR36452">
    <property type="entry name" value="CHROMOSOME 12, WHOLE GENOME SHOTGUN SEQUENCE"/>
    <property type="match status" value="1"/>
</dbReference>
<reference evidence="1 2" key="1">
    <citation type="journal article" date="2019" name="Int. J. Syst. Evol. Microbiol.">
        <title>The Global Catalogue of Microorganisms (GCM) 10K type strain sequencing project: providing services to taxonomists for standard genome sequencing and annotation.</title>
        <authorList>
            <consortium name="The Broad Institute Genomics Platform"/>
            <consortium name="The Broad Institute Genome Sequencing Center for Infectious Disease"/>
            <person name="Wu L."/>
            <person name="Ma J."/>
        </authorList>
    </citation>
    <scope>NUCLEOTIDE SEQUENCE [LARGE SCALE GENOMIC DNA]</scope>
    <source>
        <strain evidence="1 2">JCM 15974</strain>
    </source>
</reference>
<proteinExistence type="predicted"/>
<organism evidence="1 2">
    <name type="scientific">Aquimarina litoralis</name>
    <dbReference type="NCBI Taxonomy" id="584605"/>
    <lineage>
        <taxon>Bacteria</taxon>
        <taxon>Pseudomonadati</taxon>
        <taxon>Bacteroidota</taxon>
        <taxon>Flavobacteriia</taxon>
        <taxon>Flavobacteriales</taxon>
        <taxon>Flavobacteriaceae</taxon>
        <taxon>Aquimarina</taxon>
    </lineage>
</organism>